<evidence type="ECO:0000313" key="2">
    <source>
        <dbReference type="EMBL" id="ASN82832.1"/>
    </source>
</evidence>
<keyword evidence="2" id="KW-0614">Plasmid</keyword>
<dbReference type="EMBL" id="CP021083">
    <property type="protein sequence ID" value="ASN82832.1"/>
    <property type="molecule type" value="Genomic_DNA"/>
</dbReference>
<dbReference type="AlphaFoldDB" id="A0A221T1Q9"/>
<keyword evidence="3" id="KW-1185">Reference proteome</keyword>
<reference evidence="2 3" key="1">
    <citation type="submission" date="2017-05" db="EMBL/GenBank/DDBJ databases">
        <title>The complete genome sequence of Deinococcus ficus isolated from the rhizosphere of the Ficus religiosa L. in Taiwan.</title>
        <authorList>
            <person name="Wu K.-M."/>
            <person name="Liao T.-L."/>
            <person name="Liu Y.-M."/>
            <person name="Young C.-C."/>
            <person name="Tsai S.-F."/>
        </authorList>
    </citation>
    <scope>NUCLEOTIDE SEQUENCE [LARGE SCALE GENOMIC DNA]</scope>
    <source>
        <strain evidence="2 3">CC-FR2-10</strain>
        <plasmid evidence="3">pdfi2</plasmid>
    </source>
</reference>
<dbReference type="Proteomes" id="UP000259030">
    <property type="component" value="Plasmid pDFI2"/>
</dbReference>
<organism evidence="2 3">
    <name type="scientific">Deinococcus ficus</name>
    <dbReference type="NCBI Taxonomy" id="317577"/>
    <lineage>
        <taxon>Bacteria</taxon>
        <taxon>Thermotogati</taxon>
        <taxon>Deinococcota</taxon>
        <taxon>Deinococci</taxon>
        <taxon>Deinococcales</taxon>
        <taxon>Deinococcaceae</taxon>
        <taxon>Deinococcus</taxon>
    </lineage>
</organism>
<accession>A0A221T1Q9</accession>
<feature type="compositionally biased region" description="Low complexity" evidence="1">
    <location>
        <begin position="1"/>
        <end position="12"/>
    </location>
</feature>
<evidence type="ECO:0000256" key="1">
    <source>
        <dbReference type="SAM" id="MobiDB-lite"/>
    </source>
</evidence>
<proteinExistence type="predicted"/>
<feature type="compositionally biased region" description="Gly residues" evidence="1">
    <location>
        <begin position="48"/>
        <end position="59"/>
    </location>
</feature>
<protein>
    <submittedName>
        <fullName evidence="2">Uncharacterized protein</fullName>
    </submittedName>
</protein>
<name>A0A221T1Q9_9DEIO</name>
<evidence type="ECO:0000313" key="3">
    <source>
        <dbReference type="Proteomes" id="UP000259030"/>
    </source>
</evidence>
<dbReference type="KEGG" id="dfc:DFI_16695"/>
<gene>
    <name evidence="2" type="ORF">DFI_16695</name>
</gene>
<feature type="region of interest" description="Disordered" evidence="1">
    <location>
        <begin position="1"/>
        <end position="59"/>
    </location>
</feature>
<sequence>MAARPPRTAARTGSGGRVSRPDHTVRAGGAGTPARAAQGGSGLERPGGVAGPGGPARLW</sequence>
<geneLocation type="plasmid" evidence="3">
    <name>pdfi2</name>
</geneLocation>